<sequence length="313" mass="33384">MTTLAPHTAPPQGSIRTRLRWLAASLLLAALPASAQQGTTLIELINAYRAAPHTCQGRSMGPVARLVPHPALSRVQLPPGVLLDKAIGRAGYPVAQADAMFVAGVSDPARVLASLERSYCKTLLSTQFSEIGARRTGDSWMIVFARPAPPSAASRLPPPREAGQRILEAVNRARASARNCGTQAFEAAPPLAWNEELASTALGHSGDMARQHYFSHTGKDGRMVDQRALEAGYRWRRIGENIAVGQDSADDVVAGWLGSPGHCANVMDAQYTDMGAGYAINHAGESPRIYWTQVLATPGEAVPQAQPDAPDTR</sequence>
<dbReference type="Pfam" id="PF00188">
    <property type="entry name" value="CAP"/>
    <property type="match status" value="1"/>
</dbReference>
<organism evidence="3 4">
    <name type="scientific">Massilia antarctica</name>
    <dbReference type="NCBI Taxonomy" id="2765360"/>
    <lineage>
        <taxon>Bacteria</taxon>
        <taxon>Pseudomonadati</taxon>
        <taxon>Pseudomonadota</taxon>
        <taxon>Betaproteobacteria</taxon>
        <taxon>Burkholderiales</taxon>
        <taxon>Oxalobacteraceae</taxon>
        <taxon>Telluria group</taxon>
        <taxon>Massilia</taxon>
    </lineage>
</organism>
<evidence type="ECO:0000256" key="1">
    <source>
        <dbReference type="SAM" id="SignalP"/>
    </source>
</evidence>
<feature type="chain" id="PRO_5047118372" evidence="1">
    <location>
        <begin position="36"/>
        <end position="313"/>
    </location>
</feature>
<dbReference type="InterPro" id="IPR014044">
    <property type="entry name" value="CAP_dom"/>
</dbReference>
<dbReference type="EMBL" id="CP065053">
    <property type="protein sequence ID" value="QPI52159.1"/>
    <property type="molecule type" value="Genomic_DNA"/>
</dbReference>
<evidence type="ECO:0000313" key="4">
    <source>
        <dbReference type="Proteomes" id="UP000662888"/>
    </source>
</evidence>
<protein>
    <submittedName>
        <fullName evidence="3">CAP domain-containing protein</fullName>
    </submittedName>
</protein>
<accession>A0AA49AA63</accession>
<dbReference type="RefSeq" id="WP_206091646.1">
    <property type="nucleotide sequence ID" value="NZ_CP065053.1"/>
</dbReference>
<dbReference type="PANTHER" id="PTHR31157">
    <property type="entry name" value="SCP DOMAIN-CONTAINING PROTEIN"/>
    <property type="match status" value="1"/>
</dbReference>
<gene>
    <name evidence="3" type="ORF">IV454_12045</name>
</gene>
<name>A0AA49AA63_9BURK</name>
<dbReference type="PANTHER" id="PTHR31157:SF1">
    <property type="entry name" value="SCP DOMAIN-CONTAINING PROTEIN"/>
    <property type="match status" value="1"/>
</dbReference>
<reference evidence="3 4" key="1">
    <citation type="submission" date="2020-11" db="EMBL/GenBank/DDBJ databases">
        <authorList>
            <person name="Sun Q."/>
        </authorList>
    </citation>
    <scope>NUCLEOTIDE SEQUENCE [LARGE SCALE GENOMIC DNA]</scope>
    <source>
        <strain evidence="3 4">P8398</strain>
    </source>
</reference>
<dbReference type="InterPro" id="IPR035940">
    <property type="entry name" value="CAP_sf"/>
</dbReference>
<keyword evidence="1" id="KW-0732">Signal</keyword>
<dbReference type="SUPFAM" id="SSF55797">
    <property type="entry name" value="PR-1-like"/>
    <property type="match status" value="1"/>
</dbReference>
<feature type="signal peptide" evidence="1">
    <location>
        <begin position="1"/>
        <end position="35"/>
    </location>
</feature>
<keyword evidence="4" id="KW-1185">Reference proteome</keyword>
<evidence type="ECO:0000313" key="3">
    <source>
        <dbReference type="EMBL" id="QPI52159.1"/>
    </source>
</evidence>
<dbReference type="CDD" id="cd05379">
    <property type="entry name" value="CAP_bacterial"/>
    <property type="match status" value="1"/>
</dbReference>
<feature type="domain" description="SCP" evidence="2">
    <location>
        <begin position="167"/>
        <end position="294"/>
    </location>
</feature>
<evidence type="ECO:0000259" key="2">
    <source>
        <dbReference type="Pfam" id="PF00188"/>
    </source>
</evidence>
<proteinExistence type="predicted"/>
<dbReference type="Proteomes" id="UP000662888">
    <property type="component" value="Chromosome"/>
</dbReference>
<dbReference type="Gene3D" id="3.40.33.10">
    <property type="entry name" value="CAP"/>
    <property type="match status" value="1"/>
</dbReference>